<dbReference type="PANTHER" id="PTHR11851:SF49">
    <property type="entry name" value="MITOCHONDRIAL-PROCESSING PEPTIDASE SUBUNIT ALPHA"/>
    <property type="match status" value="1"/>
</dbReference>
<evidence type="ECO:0000313" key="4">
    <source>
        <dbReference type="EMBL" id="MFD2832664.1"/>
    </source>
</evidence>
<evidence type="ECO:0000259" key="3">
    <source>
        <dbReference type="Pfam" id="PF05193"/>
    </source>
</evidence>
<dbReference type="Pfam" id="PF05193">
    <property type="entry name" value="Peptidase_M16_C"/>
    <property type="match status" value="2"/>
</dbReference>
<sequence length="973" mass="109668">MTNIKLKMIASGLSFMCISFISCKVQDSKKSNENQPIAQAQVKTDSLETSAESDLTIEFDKYELENGLNVILHQDKSDPIVSVAIQYGVGSNREKKGRTGFAHLFEHMLFQESENVPQDQFFKTIQDAGGTLNGGTWQDGTIYYEVVPNNALEMVLWLESDRMGYLINTVTASAFANQQEVVQNEKRQRVDNNPYGHTGWVIDKNMYPDGHPYSWQVIGELEDLQNATVEDVKEFYDKFYGPNNATLVIAGDFEEGEAKALVEKYFGEIKKGQEVEPLKTQLVSLDKSKRLYHEDNFATAPQLNMVWPVVEQYSKDAYALDYLGEILSKGKDAPLYKVLVKEKELTSRPYAYNSPSQIAGQFTINVTANSGVDLDSIEQGIYDAFDLFEKKGVTERDIEKIKAGQETNFYNGISSVLGKSFQLARYDVLAGDPGFYKDDIENIKAVTKEDVVRVYNKYIKDKPFVLTSFVPKGKLELIAENSEKAQVVEEEIVENKETEVVETEKEEIKKTPSSFDRSVRPKMTDSPTLNIPESWNTELANGMKVYGIEQNELPLVNFSVVIEGGHLLDNLEKNGVANIMTDIMMEGTANKTPQELEEEIDLLGANINMYTTNESIILRGNTLKRNFGKTMDLVQEILLEPRWDEEEFARIKTSTINSIERSDANPDAIARRVYNKILYGEDHPFAYPTSGTKESVEAITIEDLKKYYADNFSPSVTRFHVVGDVNKSEALAAAEGLKNNWKAKEVSIPEFSIENKRDKASLYFVDVPDAKQSIINIGYIAIPRTNADFYPLEVMNYKLGGSFSGNVNLILREEKGYTYGARSGFSGSKIPGTFTASSSVRTNTTGESVGIFRDEIAKYREGISEEDLEFTKNALIKSNARRFETQGSLLGMLQEMSAYDLDSDYIQNEEDIVNNMTLEQHQELATKYLDESKMAYIVVGDVKTQFQQFKEMGFDEVKLLNKKGEEVALKDLD</sequence>
<dbReference type="InterPro" id="IPR007863">
    <property type="entry name" value="Peptidase_M16_C"/>
</dbReference>
<protein>
    <submittedName>
        <fullName evidence="4">M16 family metallopeptidase</fullName>
    </submittedName>
</protein>
<evidence type="ECO:0000313" key="5">
    <source>
        <dbReference type="Proteomes" id="UP001597438"/>
    </source>
</evidence>
<organism evidence="4 5">
    <name type="scientific">Christiangramia antarctica</name>
    <dbReference type="NCBI Taxonomy" id="2058158"/>
    <lineage>
        <taxon>Bacteria</taxon>
        <taxon>Pseudomonadati</taxon>
        <taxon>Bacteroidota</taxon>
        <taxon>Flavobacteriia</taxon>
        <taxon>Flavobacteriales</taxon>
        <taxon>Flavobacteriaceae</taxon>
        <taxon>Christiangramia</taxon>
    </lineage>
</organism>
<dbReference type="EMBL" id="JBHUOJ010000009">
    <property type="protein sequence ID" value="MFD2832664.1"/>
    <property type="molecule type" value="Genomic_DNA"/>
</dbReference>
<keyword evidence="5" id="KW-1185">Reference proteome</keyword>
<dbReference type="SUPFAM" id="SSF63411">
    <property type="entry name" value="LuxS/MPP-like metallohydrolase"/>
    <property type="match status" value="4"/>
</dbReference>
<feature type="domain" description="Peptidase M16 C-terminal" evidence="3">
    <location>
        <begin position="227"/>
        <end position="403"/>
    </location>
</feature>
<gene>
    <name evidence="4" type="ORF">ACFSYS_05140</name>
</gene>
<accession>A0ABW5X4A2</accession>
<reference evidence="5" key="1">
    <citation type="journal article" date="2019" name="Int. J. Syst. Evol. Microbiol.">
        <title>The Global Catalogue of Microorganisms (GCM) 10K type strain sequencing project: providing services to taxonomists for standard genome sequencing and annotation.</title>
        <authorList>
            <consortium name="The Broad Institute Genomics Platform"/>
            <consortium name="The Broad Institute Genome Sequencing Center for Infectious Disease"/>
            <person name="Wu L."/>
            <person name="Ma J."/>
        </authorList>
    </citation>
    <scope>NUCLEOTIDE SEQUENCE [LARGE SCALE GENOMIC DNA]</scope>
    <source>
        <strain evidence="5">KCTC 52925</strain>
    </source>
</reference>
<comment type="similarity">
    <text evidence="1">Belongs to the peptidase M16 family.</text>
</comment>
<dbReference type="PANTHER" id="PTHR11851">
    <property type="entry name" value="METALLOPROTEASE"/>
    <property type="match status" value="1"/>
</dbReference>
<evidence type="ECO:0000259" key="2">
    <source>
        <dbReference type="Pfam" id="PF00675"/>
    </source>
</evidence>
<proteinExistence type="inferred from homology"/>
<evidence type="ECO:0000256" key="1">
    <source>
        <dbReference type="ARBA" id="ARBA00007261"/>
    </source>
</evidence>
<dbReference type="InterPro" id="IPR011765">
    <property type="entry name" value="Pept_M16_N"/>
</dbReference>
<dbReference type="PROSITE" id="PS51257">
    <property type="entry name" value="PROKAR_LIPOPROTEIN"/>
    <property type="match status" value="1"/>
</dbReference>
<comment type="caution">
    <text evidence="4">The sequence shown here is derived from an EMBL/GenBank/DDBJ whole genome shotgun (WGS) entry which is preliminary data.</text>
</comment>
<dbReference type="RefSeq" id="WP_251742004.1">
    <property type="nucleotide sequence ID" value="NZ_JBHUOJ010000009.1"/>
</dbReference>
<feature type="domain" description="Peptidase M16 C-terminal" evidence="3">
    <location>
        <begin position="699"/>
        <end position="875"/>
    </location>
</feature>
<feature type="domain" description="Peptidase M16 N-terminal" evidence="2">
    <location>
        <begin position="70"/>
        <end position="192"/>
    </location>
</feature>
<feature type="domain" description="Peptidase M16 N-terminal" evidence="2">
    <location>
        <begin position="554"/>
        <end position="679"/>
    </location>
</feature>
<dbReference type="InterPro" id="IPR011249">
    <property type="entry name" value="Metalloenz_LuxS/M16"/>
</dbReference>
<dbReference type="Proteomes" id="UP001597438">
    <property type="component" value="Unassembled WGS sequence"/>
</dbReference>
<dbReference type="Pfam" id="PF00675">
    <property type="entry name" value="Peptidase_M16"/>
    <property type="match status" value="2"/>
</dbReference>
<dbReference type="Gene3D" id="3.30.830.10">
    <property type="entry name" value="Metalloenzyme, LuxS/M16 peptidase-like"/>
    <property type="match status" value="4"/>
</dbReference>
<name>A0ABW5X4A2_9FLAO</name>
<dbReference type="InterPro" id="IPR050361">
    <property type="entry name" value="MPP/UQCRC_Complex"/>
</dbReference>